<organism evidence="1 2">
    <name type="scientific">Neisseria sicca VK64</name>
    <dbReference type="NCBI Taxonomy" id="1095748"/>
    <lineage>
        <taxon>Bacteria</taxon>
        <taxon>Pseudomonadati</taxon>
        <taxon>Pseudomonadota</taxon>
        <taxon>Betaproteobacteria</taxon>
        <taxon>Neisseriales</taxon>
        <taxon>Neisseriaceae</taxon>
        <taxon>Neisseria</taxon>
    </lineage>
</organism>
<protein>
    <submittedName>
        <fullName evidence="1">Uncharacterized protein</fullName>
    </submittedName>
</protein>
<reference evidence="1 2" key="1">
    <citation type="submission" date="2012-04" db="EMBL/GenBank/DDBJ databases">
        <authorList>
            <person name="Harkins D.M."/>
            <person name="Madupu R."/>
            <person name="Durkin A.S."/>
            <person name="Torralba M."/>
            <person name="Methe B."/>
            <person name="Sutton G.G."/>
            <person name="Nelson K.E."/>
        </authorList>
    </citation>
    <scope>NUCLEOTIDE SEQUENCE [LARGE SCALE GENOMIC DNA]</scope>
    <source>
        <strain evidence="1 2">VK64</strain>
    </source>
</reference>
<evidence type="ECO:0000313" key="2">
    <source>
        <dbReference type="Proteomes" id="UP000004473"/>
    </source>
</evidence>
<dbReference type="AlphaFoldDB" id="I2NU44"/>
<proteinExistence type="predicted"/>
<evidence type="ECO:0000313" key="1">
    <source>
        <dbReference type="EMBL" id="EIG29355.1"/>
    </source>
</evidence>
<dbReference type="Proteomes" id="UP000004473">
    <property type="component" value="Unassembled WGS sequence"/>
</dbReference>
<name>I2NU44_NEISI</name>
<gene>
    <name evidence="1" type="ORF">HMPREF1051_2624</name>
</gene>
<accession>I2NU44</accession>
<dbReference type="EMBL" id="AJMT01000074">
    <property type="protein sequence ID" value="EIG29355.1"/>
    <property type="molecule type" value="Genomic_DNA"/>
</dbReference>
<sequence length="44" mass="4994">MGGAHATAGARSSEIIGLRFSDDLFIFKTTYDYIFKYYSFNCKS</sequence>
<comment type="caution">
    <text evidence="1">The sequence shown here is derived from an EMBL/GenBank/DDBJ whole genome shotgun (WGS) entry which is preliminary data.</text>
</comment>